<protein>
    <submittedName>
        <fullName evidence="2">Uncharacterized protein</fullName>
    </submittedName>
</protein>
<evidence type="ECO:0000313" key="3">
    <source>
        <dbReference type="Proteomes" id="UP001175211"/>
    </source>
</evidence>
<proteinExistence type="predicted"/>
<keyword evidence="1" id="KW-1133">Transmembrane helix</keyword>
<evidence type="ECO:0000256" key="1">
    <source>
        <dbReference type="SAM" id="Phobius"/>
    </source>
</evidence>
<accession>A0AA39MGM3</accession>
<evidence type="ECO:0000313" key="2">
    <source>
        <dbReference type="EMBL" id="KAK0433592.1"/>
    </source>
</evidence>
<dbReference type="GeneID" id="85354227"/>
<organism evidence="2 3">
    <name type="scientific">Armillaria tabescens</name>
    <name type="common">Ringless honey mushroom</name>
    <name type="synonym">Agaricus tabescens</name>
    <dbReference type="NCBI Taxonomy" id="1929756"/>
    <lineage>
        <taxon>Eukaryota</taxon>
        <taxon>Fungi</taxon>
        <taxon>Dikarya</taxon>
        <taxon>Basidiomycota</taxon>
        <taxon>Agaricomycotina</taxon>
        <taxon>Agaricomycetes</taxon>
        <taxon>Agaricomycetidae</taxon>
        <taxon>Agaricales</taxon>
        <taxon>Marasmiineae</taxon>
        <taxon>Physalacriaceae</taxon>
        <taxon>Desarmillaria</taxon>
    </lineage>
</organism>
<keyword evidence="3" id="KW-1185">Reference proteome</keyword>
<feature type="transmembrane region" description="Helical" evidence="1">
    <location>
        <begin position="12"/>
        <end position="32"/>
    </location>
</feature>
<dbReference type="AlphaFoldDB" id="A0AA39MGM3"/>
<dbReference type="Proteomes" id="UP001175211">
    <property type="component" value="Unassembled WGS sequence"/>
</dbReference>
<gene>
    <name evidence="2" type="ORF">EV420DRAFT_1489038</name>
</gene>
<reference evidence="2" key="1">
    <citation type="submission" date="2023-06" db="EMBL/GenBank/DDBJ databases">
        <authorList>
            <consortium name="Lawrence Berkeley National Laboratory"/>
            <person name="Ahrendt S."/>
            <person name="Sahu N."/>
            <person name="Indic B."/>
            <person name="Wong-Bajracharya J."/>
            <person name="Merenyi Z."/>
            <person name="Ke H.-M."/>
            <person name="Monk M."/>
            <person name="Kocsube S."/>
            <person name="Drula E."/>
            <person name="Lipzen A."/>
            <person name="Balint B."/>
            <person name="Henrissat B."/>
            <person name="Andreopoulos B."/>
            <person name="Martin F.M."/>
            <person name="Harder C.B."/>
            <person name="Rigling D."/>
            <person name="Ford K.L."/>
            <person name="Foster G.D."/>
            <person name="Pangilinan J."/>
            <person name="Papanicolaou A."/>
            <person name="Barry K."/>
            <person name="LaButti K."/>
            <person name="Viragh M."/>
            <person name="Koriabine M."/>
            <person name="Yan M."/>
            <person name="Riley R."/>
            <person name="Champramary S."/>
            <person name="Plett K.L."/>
            <person name="Tsai I.J."/>
            <person name="Slot J."/>
            <person name="Sipos G."/>
            <person name="Plett J."/>
            <person name="Nagy L.G."/>
            <person name="Grigoriev I.V."/>
        </authorList>
    </citation>
    <scope>NUCLEOTIDE SEQUENCE</scope>
    <source>
        <strain evidence="2">CCBAS 213</strain>
    </source>
</reference>
<dbReference type="EMBL" id="JAUEPS010000216">
    <property type="protein sequence ID" value="KAK0433592.1"/>
    <property type="molecule type" value="Genomic_DNA"/>
</dbReference>
<comment type="caution">
    <text evidence="2">The sequence shown here is derived from an EMBL/GenBank/DDBJ whole genome shotgun (WGS) entry which is preliminary data.</text>
</comment>
<sequence>MLRDQEIIKSRNACAALKILTAFGGMVTGMIVDIRGLKMHTKEMEYGMANNPNHHGKYLKNAKVTDHWHDYGLSSQKLWGYPCRQYVVKCFTECTPSRIAPARPVNDADSMLIRLNRPMACWWTVIAFF</sequence>
<keyword evidence="1" id="KW-0812">Transmembrane</keyword>
<keyword evidence="1" id="KW-0472">Membrane</keyword>
<name>A0AA39MGM3_ARMTA</name>
<dbReference type="RefSeq" id="XP_060321550.1">
    <property type="nucleotide sequence ID" value="XM_060470679.1"/>
</dbReference>